<dbReference type="Proteomes" id="UP000044602">
    <property type="component" value="Unassembled WGS sequence"/>
</dbReference>
<evidence type="ECO:0000313" key="2">
    <source>
        <dbReference type="EMBL" id="CRK33296.1"/>
    </source>
</evidence>
<dbReference type="EMBL" id="CVQI01025557">
    <property type="protein sequence ID" value="CRK33296.1"/>
    <property type="molecule type" value="Genomic_DNA"/>
</dbReference>
<evidence type="ECO:0000313" key="4">
    <source>
        <dbReference type="Proteomes" id="UP000045706"/>
    </source>
</evidence>
<name>A0A0G4L074_VERLO</name>
<evidence type="ECO:0000313" key="3">
    <source>
        <dbReference type="Proteomes" id="UP000044602"/>
    </source>
</evidence>
<dbReference type="EMBL" id="CVQH01006557">
    <property type="protein sequence ID" value="CRK15414.1"/>
    <property type="molecule type" value="Genomic_DNA"/>
</dbReference>
<keyword evidence="3" id="KW-1185">Reference proteome</keyword>
<dbReference type="AlphaFoldDB" id="A0A0G4L074"/>
<reference evidence="3 4" key="1">
    <citation type="submission" date="2015-05" db="EMBL/GenBank/DDBJ databases">
        <authorList>
            <person name="Fogelqvist Johan"/>
        </authorList>
    </citation>
    <scope>NUCLEOTIDE SEQUENCE [LARGE SCALE GENOMIC DNA]</scope>
    <source>
        <strain evidence="1">VL1</strain>
        <strain evidence="2">VL2</strain>
    </source>
</reference>
<gene>
    <name evidence="1" type="ORF">BN1708_011480</name>
    <name evidence="2" type="ORF">BN1723_003969</name>
</gene>
<dbReference type="Proteomes" id="UP000045706">
    <property type="component" value="Unassembled WGS sequence"/>
</dbReference>
<sequence length="120" mass="13782">MDVGMVLSALRIEGSTLVTKTPLEQMNEDFLQRFTEAATAKVKKNSSHRQVFATVAALLTSSQEDWAEMFTMQDDYLAEFVETISDERLEDLTDIRRERWGFSINSVMALSRKSKIEYFS</sequence>
<proteinExistence type="predicted"/>
<organism evidence="1 3">
    <name type="scientific">Verticillium longisporum</name>
    <name type="common">Verticillium dahliae var. longisporum</name>
    <dbReference type="NCBI Taxonomy" id="100787"/>
    <lineage>
        <taxon>Eukaryota</taxon>
        <taxon>Fungi</taxon>
        <taxon>Dikarya</taxon>
        <taxon>Ascomycota</taxon>
        <taxon>Pezizomycotina</taxon>
        <taxon>Sordariomycetes</taxon>
        <taxon>Hypocreomycetidae</taxon>
        <taxon>Glomerellales</taxon>
        <taxon>Plectosphaerellaceae</taxon>
        <taxon>Verticillium</taxon>
    </lineage>
</organism>
<accession>A0A0G4L074</accession>
<evidence type="ECO:0000313" key="1">
    <source>
        <dbReference type="EMBL" id="CRK15414.1"/>
    </source>
</evidence>
<protein>
    <submittedName>
        <fullName evidence="1">Uncharacterized protein</fullName>
    </submittedName>
</protein>